<feature type="chain" id="PRO_5025588802" description="Osmotin, thaumatin-like protein" evidence="2">
    <location>
        <begin position="22"/>
        <end position="210"/>
    </location>
</feature>
<sequence length="210" mass="22327">MVAYKLAGAAALFSLVSSAVAGNAIIQNNCAYPLTLLSTATNKQSTIAAGARYTEPMQGHHSLKLAKDASKLWAHGITQFEYTLDAKLWYDISFIDCVNGQDGSGCPGWAGGVKMTATGGDCAVADCAPGAYCNKQAYFVPNDNLATKSCGPGQNKGDVTMVLCYAKKAKKSVAGRLEYEVRDVEGEDVAAEAVEEEDDEEDEVEFDDEE</sequence>
<feature type="region of interest" description="Disordered" evidence="1">
    <location>
        <begin position="186"/>
        <end position="210"/>
    </location>
</feature>
<keyword evidence="4" id="KW-1185">Reference proteome</keyword>
<evidence type="ECO:0000313" key="4">
    <source>
        <dbReference type="Proteomes" id="UP000800035"/>
    </source>
</evidence>
<reference evidence="3" key="1">
    <citation type="journal article" date="2020" name="Stud. Mycol.">
        <title>101 Dothideomycetes genomes: a test case for predicting lifestyles and emergence of pathogens.</title>
        <authorList>
            <person name="Haridas S."/>
            <person name="Albert R."/>
            <person name="Binder M."/>
            <person name="Bloem J."/>
            <person name="Labutti K."/>
            <person name="Salamov A."/>
            <person name="Andreopoulos B."/>
            <person name="Baker S."/>
            <person name="Barry K."/>
            <person name="Bills G."/>
            <person name="Bluhm B."/>
            <person name="Cannon C."/>
            <person name="Castanera R."/>
            <person name="Culley D."/>
            <person name="Daum C."/>
            <person name="Ezra D."/>
            <person name="Gonzalez J."/>
            <person name="Henrissat B."/>
            <person name="Kuo A."/>
            <person name="Liang C."/>
            <person name="Lipzen A."/>
            <person name="Lutzoni F."/>
            <person name="Magnuson J."/>
            <person name="Mondo S."/>
            <person name="Nolan M."/>
            <person name="Ohm R."/>
            <person name="Pangilinan J."/>
            <person name="Park H.-J."/>
            <person name="Ramirez L."/>
            <person name="Alfaro M."/>
            <person name="Sun H."/>
            <person name="Tritt A."/>
            <person name="Yoshinaga Y."/>
            <person name="Zwiers L.-H."/>
            <person name="Turgeon B."/>
            <person name="Goodwin S."/>
            <person name="Spatafora J."/>
            <person name="Crous P."/>
            <person name="Grigoriev I."/>
        </authorList>
    </citation>
    <scope>NUCLEOTIDE SEQUENCE</scope>
    <source>
        <strain evidence="3">CBS 675.92</strain>
    </source>
</reference>
<proteinExistence type="predicted"/>
<protein>
    <recommendedName>
        <fullName evidence="5">Osmotin, thaumatin-like protein</fullName>
    </recommendedName>
</protein>
<dbReference type="AlphaFoldDB" id="A0A6A5U5C3"/>
<keyword evidence="2" id="KW-0732">Signal</keyword>
<name>A0A6A5U5C3_9PLEO</name>
<evidence type="ECO:0000256" key="1">
    <source>
        <dbReference type="SAM" id="MobiDB-lite"/>
    </source>
</evidence>
<dbReference type="PANTHER" id="PTHR36195">
    <property type="entry name" value="DOMAIN PROTEIN, PUTATIVE (AFU_ORTHOLOGUE AFUA_5G01990)-RELATED-RELATED"/>
    <property type="match status" value="1"/>
</dbReference>
<evidence type="ECO:0000256" key="2">
    <source>
        <dbReference type="SAM" id="SignalP"/>
    </source>
</evidence>
<gene>
    <name evidence="3" type="ORF">CC80DRAFT_489274</name>
</gene>
<dbReference type="Pfam" id="PF04681">
    <property type="entry name" value="Bys1"/>
    <property type="match status" value="1"/>
</dbReference>
<feature type="signal peptide" evidence="2">
    <location>
        <begin position="1"/>
        <end position="21"/>
    </location>
</feature>
<dbReference type="Proteomes" id="UP000800035">
    <property type="component" value="Unassembled WGS sequence"/>
</dbReference>
<dbReference type="InterPro" id="IPR006771">
    <property type="entry name" value="CetA-like"/>
</dbReference>
<organism evidence="3 4">
    <name type="scientific">Byssothecium circinans</name>
    <dbReference type="NCBI Taxonomy" id="147558"/>
    <lineage>
        <taxon>Eukaryota</taxon>
        <taxon>Fungi</taxon>
        <taxon>Dikarya</taxon>
        <taxon>Ascomycota</taxon>
        <taxon>Pezizomycotina</taxon>
        <taxon>Dothideomycetes</taxon>
        <taxon>Pleosporomycetidae</taxon>
        <taxon>Pleosporales</taxon>
        <taxon>Massarineae</taxon>
        <taxon>Massarinaceae</taxon>
        <taxon>Byssothecium</taxon>
    </lineage>
</organism>
<accession>A0A6A5U5C3</accession>
<evidence type="ECO:0008006" key="5">
    <source>
        <dbReference type="Google" id="ProtNLM"/>
    </source>
</evidence>
<dbReference type="PANTHER" id="PTHR36195:SF4">
    <property type="entry name" value="DOMAIN PROTEIN, PUTATIVE (AFU_ORTHOLOGUE AFUA_5G01990)-RELATED"/>
    <property type="match status" value="1"/>
</dbReference>
<dbReference type="EMBL" id="ML976983">
    <property type="protein sequence ID" value="KAF1960035.1"/>
    <property type="molecule type" value="Genomic_DNA"/>
</dbReference>
<evidence type="ECO:0000313" key="3">
    <source>
        <dbReference type="EMBL" id="KAF1960035.1"/>
    </source>
</evidence>
<dbReference type="OrthoDB" id="5144514at2759"/>